<organism evidence="2 3">
    <name type="scientific">Sulfurisphaera tokodaii</name>
    <dbReference type="NCBI Taxonomy" id="111955"/>
    <lineage>
        <taxon>Archaea</taxon>
        <taxon>Thermoproteota</taxon>
        <taxon>Thermoprotei</taxon>
        <taxon>Sulfolobales</taxon>
        <taxon>Sulfolobaceae</taxon>
        <taxon>Sulfurisphaera</taxon>
    </lineage>
</organism>
<reference evidence="2" key="1">
    <citation type="journal article" date="2020" name="bioRxiv">
        <title>A rank-normalized archaeal taxonomy based on genome phylogeny resolves widespread incomplete and uneven classifications.</title>
        <authorList>
            <person name="Rinke C."/>
            <person name="Chuvochina M."/>
            <person name="Mussig A.J."/>
            <person name="Chaumeil P.-A."/>
            <person name="Waite D.W."/>
            <person name="Whitman W.B."/>
            <person name="Parks D.H."/>
            <person name="Hugenholtz P."/>
        </authorList>
    </citation>
    <scope>NUCLEOTIDE SEQUENCE</scope>
    <source>
        <strain evidence="2">UBA8838</strain>
    </source>
</reference>
<keyword evidence="1" id="KW-0812">Transmembrane</keyword>
<dbReference type="AlphaFoldDB" id="A0A832WR54"/>
<protein>
    <submittedName>
        <fullName evidence="2">Uncharacterized protein</fullName>
    </submittedName>
</protein>
<keyword evidence="1" id="KW-0472">Membrane</keyword>
<evidence type="ECO:0000256" key="1">
    <source>
        <dbReference type="SAM" id="Phobius"/>
    </source>
</evidence>
<dbReference type="EMBL" id="DUJO01000020">
    <property type="protein sequence ID" value="HII73792.1"/>
    <property type="molecule type" value="Genomic_DNA"/>
</dbReference>
<evidence type="ECO:0000313" key="2">
    <source>
        <dbReference type="EMBL" id="HII73792.1"/>
    </source>
</evidence>
<feature type="transmembrane region" description="Helical" evidence="1">
    <location>
        <begin position="12"/>
        <end position="33"/>
    </location>
</feature>
<keyword evidence="1" id="KW-1133">Transmembrane helix</keyword>
<dbReference type="RefSeq" id="WP_198429709.1">
    <property type="nucleotide sequence ID" value="NZ_BAABQO010000009.1"/>
</dbReference>
<accession>A0A832WR54</accession>
<dbReference type="GeneID" id="60598343"/>
<proteinExistence type="predicted"/>
<comment type="caution">
    <text evidence="2">The sequence shown here is derived from an EMBL/GenBank/DDBJ whole genome shotgun (WGS) entry which is preliminary data.</text>
</comment>
<evidence type="ECO:0000313" key="3">
    <source>
        <dbReference type="Proteomes" id="UP000646844"/>
    </source>
</evidence>
<gene>
    <name evidence="2" type="ORF">HA332_05280</name>
</gene>
<sequence length="52" mass="6068">MALYESEAMLWIVGYILMALIYPIWYILLIVFADKDKQVDPVDIAKQESPYS</sequence>
<name>A0A832WR54_9CREN</name>
<dbReference type="Proteomes" id="UP000646844">
    <property type="component" value="Unassembled WGS sequence"/>
</dbReference>